<feature type="compositionally biased region" description="Polar residues" evidence="1">
    <location>
        <begin position="11"/>
        <end position="26"/>
    </location>
</feature>
<dbReference type="eggNOG" id="ENOG502S09H">
    <property type="taxonomic scope" value="Eukaryota"/>
</dbReference>
<dbReference type="OMA" id="LCIPAIW"/>
<feature type="region of interest" description="Disordered" evidence="1">
    <location>
        <begin position="127"/>
        <end position="153"/>
    </location>
</feature>
<dbReference type="Gene3D" id="3.30.420.40">
    <property type="match status" value="2"/>
</dbReference>
<proteinExistence type="predicted"/>
<evidence type="ECO:0000256" key="1">
    <source>
        <dbReference type="SAM" id="MobiDB-lite"/>
    </source>
</evidence>
<name>K1WQ70_MARBU</name>
<dbReference type="EMBL" id="JH921445">
    <property type="protein sequence ID" value="EKD14537.1"/>
    <property type="molecule type" value="Genomic_DNA"/>
</dbReference>
<keyword evidence="3" id="KW-1185">Reference proteome</keyword>
<dbReference type="InParanoid" id="K1WQ70"/>
<accession>K1WQ70</accession>
<dbReference type="OrthoDB" id="2963168at2759"/>
<feature type="region of interest" description="Disordered" evidence="1">
    <location>
        <begin position="1"/>
        <end position="37"/>
    </location>
</feature>
<protein>
    <submittedName>
        <fullName evidence="2">HSP70 family protein</fullName>
    </submittedName>
</protein>
<sequence>METIRVITPAQARSSGISRSTFSQQPKRPASIPAHRQQEGATLIHAEDELGQEPPKKRPRKFVIGLDYGTTFTSVAYVVHAIDDKTPRFSSREVKNIINWPEDGNGGARAQVPTEMFYSPVPIFRVSNHDSDESGSEDDDKAPINHPVSRSRAFSASSYEEPLGHLWGYEATHQKYAANIERGTMGHVQRAKLMLVDSKHTAGDRKMLRPQLEFLIGKRTIRKHSKTDGVNLDDAQDVIADFLVNVLSHTRQQLIELEDLSDDCPVSFSITVPIIWSPRASRIFQASMQEAIDRTKFGTLAQLFIVSEPEAAATFLLGNSHTMLAGESFTILDCGGGTVDGVTYTVTNSYPLRLNVEVGKPIGNLNASFPRFSLTDYSGDNCGASYLNDAFEARLLERLEDEDYLDCNGETREDIVRLAVPEFEDRQKRKIDISKRPVGEVRIPGLKGDDIRRTQGLAPKNFRRNYILMKQDDYIKIFLPLLERTSRVLEDQLEGALSQGTNIKKVFLIGGFGAAPSLRSYLREYLAEFPRKRNLPYDVELITINEQESVTAIAAGAALRALNLDQGPRRQAYSSYGFLRIEPYLPRRVDLPGHKETKPIIDRFDKNPYVTVIDYFLHKGDIIPPVSRYSPFKCIHAFDLDADKFRCEEILYANDEDTKSHYGVDHEVNRQAQEVGRIIVDMTFLRDEGRIQPKVPARGARGAARRKAYYEVIYDLVPVVEGRDLRYEARFPPNKNGQVRQTSQISIAAAFRPGTG</sequence>
<dbReference type="AlphaFoldDB" id="K1WQ70"/>
<reference evidence="2 3" key="1">
    <citation type="journal article" date="2012" name="BMC Genomics">
        <title>Sequencing the genome of Marssonina brunnea reveals fungus-poplar co-evolution.</title>
        <authorList>
            <person name="Zhu S."/>
            <person name="Cao Y.-Z."/>
            <person name="Jiang C."/>
            <person name="Tan B.-Y."/>
            <person name="Wang Z."/>
            <person name="Feng S."/>
            <person name="Zhang L."/>
            <person name="Su X.-H."/>
            <person name="Brejova B."/>
            <person name="Vinar T."/>
            <person name="Xu M."/>
            <person name="Wang M.-X."/>
            <person name="Zhang S.-G."/>
            <person name="Huang M.-R."/>
            <person name="Wu R."/>
            <person name="Zhou Y."/>
        </authorList>
    </citation>
    <scope>NUCLEOTIDE SEQUENCE [LARGE SCALE GENOMIC DNA]</scope>
    <source>
        <strain evidence="2 3">MB_m1</strain>
    </source>
</reference>
<evidence type="ECO:0000313" key="2">
    <source>
        <dbReference type="EMBL" id="EKD14537.1"/>
    </source>
</evidence>
<dbReference type="Gene3D" id="3.90.640.10">
    <property type="entry name" value="Actin, Chain A, domain 4"/>
    <property type="match status" value="1"/>
</dbReference>
<dbReference type="PANTHER" id="PTHR42749:SF8">
    <property type="entry name" value="HSP70 FAMILY PROTEIN (AFU_ORTHOLOGUE AFUA_3G13740)"/>
    <property type="match status" value="1"/>
</dbReference>
<evidence type="ECO:0000313" key="3">
    <source>
        <dbReference type="Proteomes" id="UP000006753"/>
    </source>
</evidence>
<dbReference type="KEGG" id="mbe:MBM_07258"/>
<dbReference type="PANTHER" id="PTHR42749">
    <property type="entry name" value="CELL SHAPE-DETERMINING PROTEIN MREB"/>
    <property type="match status" value="1"/>
</dbReference>
<gene>
    <name evidence="2" type="ORF">MBM_07258</name>
</gene>
<dbReference type="InterPro" id="IPR043129">
    <property type="entry name" value="ATPase_NBD"/>
</dbReference>
<organism evidence="2 3">
    <name type="scientific">Marssonina brunnea f. sp. multigermtubi (strain MB_m1)</name>
    <name type="common">Marssonina leaf spot fungus</name>
    <dbReference type="NCBI Taxonomy" id="1072389"/>
    <lineage>
        <taxon>Eukaryota</taxon>
        <taxon>Fungi</taxon>
        <taxon>Dikarya</taxon>
        <taxon>Ascomycota</taxon>
        <taxon>Pezizomycotina</taxon>
        <taxon>Leotiomycetes</taxon>
        <taxon>Helotiales</taxon>
        <taxon>Drepanopezizaceae</taxon>
        <taxon>Drepanopeziza</taxon>
    </lineage>
</organism>
<dbReference type="SUPFAM" id="SSF53067">
    <property type="entry name" value="Actin-like ATPase domain"/>
    <property type="match status" value="2"/>
</dbReference>
<dbReference type="STRING" id="1072389.K1WQ70"/>
<dbReference type="Proteomes" id="UP000006753">
    <property type="component" value="Unassembled WGS sequence"/>
</dbReference>
<dbReference type="HOGENOM" id="CLU_009958_2_1_1"/>
<dbReference type="CDD" id="cd10170">
    <property type="entry name" value="ASKHA_NBD_HSP70"/>
    <property type="match status" value="1"/>
</dbReference>